<proteinExistence type="predicted"/>
<evidence type="ECO:0000256" key="2">
    <source>
        <dbReference type="SAM" id="Phobius"/>
    </source>
</evidence>
<dbReference type="InterPro" id="IPR036249">
    <property type="entry name" value="Thioredoxin-like_sf"/>
</dbReference>
<evidence type="ECO:0000313" key="4">
    <source>
        <dbReference type="Proteomes" id="UP001470230"/>
    </source>
</evidence>
<evidence type="ECO:0008006" key="5">
    <source>
        <dbReference type="Google" id="ProtNLM"/>
    </source>
</evidence>
<feature type="compositionally biased region" description="Acidic residues" evidence="1">
    <location>
        <begin position="1424"/>
        <end position="1438"/>
    </location>
</feature>
<gene>
    <name evidence="3" type="ORF">M9Y10_028620</name>
</gene>
<evidence type="ECO:0000256" key="1">
    <source>
        <dbReference type="SAM" id="MobiDB-lite"/>
    </source>
</evidence>
<feature type="transmembrane region" description="Helical" evidence="2">
    <location>
        <begin position="1391"/>
        <end position="1415"/>
    </location>
</feature>
<feature type="compositionally biased region" description="Acidic residues" evidence="1">
    <location>
        <begin position="1304"/>
        <end position="1316"/>
    </location>
</feature>
<protein>
    <recommendedName>
        <fullName evidence="5">SCP domain-containing protein</fullName>
    </recommendedName>
</protein>
<keyword evidence="2" id="KW-1133">Transmembrane helix</keyword>
<accession>A0ABR2KKZ3</accession>
<keyword evidence="2" id="KW-0472">Membrane</keyword>
<feature type="region of interest" description="Disordered" evidence="1">
    <location>
        <begin position="1286"/>
        <end position="1387"/>
    </location>
</feature>
<reference evidence="3 4" key="1">
    <citation type="submission" date="2024-04" db="EMBL/GenBank/DDBJ databases">
        <title>Tritrichomonas musculus Genome.</title>
        <authorList>
            <person name="Alves-Ferreira E."/>
            <person name="Grigg M."/>
            <person name="Lorenzi H."/>
            <person name="Galac M."/>
        </authorList>
    </citation>
    <scope>NUCLEOTIDE SEQUENCE [LARGE SCALE GENOMIC DNA]</scope>
    <source>
        <strain evidence="3 4">EAF2021</strain>
    </source>
</reference>
<comment type="caution">
    <text evidence="3">The sequence shown here is derived from an EMBL/GenBank/DDBJ whole genome shotgun (WGS) entry which is preliminary data.</text>
</comment>
<evidence type="ECO:0000313" key="3">
    <source>
        <dbReference type="EMBL" id="KAK8891411.1"/>
    </source>
</evidence>
<name>A0ABR2KKZ3_9EUKA</name>
<keyword evidence="2" id="KW-0812">Transmembrane</keyword>
<dbReference type="Proteomes" id="UP001470230">
    <property type="component" value="Unassembled WGS sequence"/>
</dbReference>
<dbReference type="EMBL" id="JAPFFF010000004">
    <property type="protein sequence ID" value="KAK8891411.1"/>
    <property type="molecule type" value="Genomic_DNA"/>
</dbReference>
<dbReference type="SUPFAM" id="SSF52833">
    <property type="entry name" value="Thioredoxin-like"/>
    <property type="match status" value="1"/>
</dbReference>
<dbReference type="Gene3D" id="3.40.30.10">
    <property type="entry name" value="Glutaredoxin"/>
    <property type="match status" value="1"/>
</dbReference>
<feature type="compositionally biased region" description="Pro residues" evidence="1">
    <location>
        <begin position="298"/>
        <end position="310"/>
    </location>
</feature>
<feature type="region of interest" description="Disordered" evidence="1">
    <location>
        <begin position="291"/>
        <end position="317"/>
    </location>
</feature>
<sequence>MFTGLSTYFRFNRNIQNLFECCLIEKFHITKIFAKMIFFILFFQKIICDCSFKSNLITINDNTSLADLKDEYRPLFLRLTSPGCPYSPASQVHWEAAAELFPQVDFITIDCWQNTAICSLFGYPINTPYHGFVLANTSEVYDNEDAKFGRPSGINDIEKSPTKFIDVITKYANLYPISPPLANLVPMISDSFYKNAGDPIILLYNSECTEEVPFLNAWSKAANEELLSNGDYSTIGLLDCSKYPDECLRWSRPYVVRTPRALVYSGKTGNFEILDSYDQISQDKIQNLLTNAGSLPTRPTPSPVPNPSPNKPILSPDDYEVLENSNLQNRPLSEVKQKYVNFFKAPEGGPCLKGCGDEHVETITCDDIPPNPKDHESSLNVINMFRWLAGLSDDVAEDDEWSKICEKTAHNIHRTGRVPSDHIIKDNYLTDAYCGDPSYKQVALDSLLSENSNSCFESTYKLFKDEGSNNDGVVGHRRYLLHPDLKKVGFGFYPFKLEKIEGNRYWQRPAVNLLRIKENGNLHYIENGVPENLKFISWPPAGPFPIDHLPTNWHISHPMFKNLEITDLEILVTRDDGIELPITRAVIEKYSVNKDSLILIMSKEAISRCQALHKINVFVKNKKDKKFIRYSFELFNTNEFTEVCFYNTNKDKCPSTIDDSNKINSKFEESEFLSKATNLVKIHVVESIKLTNELIFSAKQRFVVSGDKIQGVVHIRSGVVVDFQDPSETDFVIDWSVQSKKVGKLDTAMKAKSISVNVIDEIEDASLDNIVFYTGRETQCSLSKSVLRGSNKDVYYTFGGTNYNYVLISSPCVAYENFIVGDAFDSFTDLKDDYPGVQVNSLNEMKNQNSYKRVVRIFINPTSTDYIQSDAFIPGTKKDYIFVKTGNIDQYFRFYCDYSIRDRANSITFQDLSDRFSQSLPPYKFNLVAVKEDYSRQRCEIDNITIRNAAFNGFYSKDIFFPSVKGDEKAKIQFPYVYIDQTFARENVFDAQRPATGGKTQTEIKIDGKYDEYIIKVDFKGLSSYSTLYKWITILPDEGCESKPYKFKFVNRDDDNDNYPISNSDFPTVYFENFKDVKIEHPISVNEKSYLDKFVFLKCGKVSFNEQENSKPIETEKLVLSAASDTQINYGVTLLVDELSAQDSGTFHVPNIEAKSLTVANQQEFVEVRVTQKISIDSSTLTLNKCQLQDEIVIDIVKSKNVWPSVSLVGGTEIKNGHINIDLKMANQNKANLLDDQNQIEYEDHVMIGGIESGCDSLLSSTKLINNDNFEVKCSKDNKNMIVARGTKPDHEEIVEEPSSSVNIDDDVPSNDEDKSENDAVVPSKDEDKSENDAVVPSKDEDKSENDAVVPSKDEDKSENDAVVPSKDEDKSENQPINPGSEDGGGKSFPVGGIIGIVIGVIVVIAIVVIVVVIMKKKKKNDEMSNDEGNDENDDVGL</sequence>
<feature type="region of interest" description="Disordered" evidence="1">
    <location>
        <begin position="1419"/>
        <end position="1438"/>
    </location>
</feature>
<keyword evidence="4" id="KW-1185">Reference proteome</keyword>
<organism evidence="3 4">
    <name type="scientific">Tritrichomonas musculus</name>
    <dbReference type="NCBI Taxonomy" id="1915356"/>
    <lineage>
        <taxon>Eukaryota</taxon>
        <taxon>Metamonada</taxon>
        <taxon>Parabasalia</taxon>
        <taxon>Tritrichomonadida</taxon>
        <taxon>Tritrichomonadidae</taxon>
        <taxon>Tritrichomonas</taxon>
    </lineage>
</organism>
<feature type="compositionally biased region" description="Basic and acidic residues" evidence="1">
    <location>
        <begin position="1324"/>
        <end position="1373"/>
    </location>
</feature>